<dbReference type="EMBL" id="JBHUCM010000069">
    <property type="protein sequence ID" value="MFD1546715.1"/>
    <property type="molecule type" value="Genomic_DNA"/>
</dbReference>
<proteinExistence type="predicted"/>
<protein>
    <recommendedName>
        <fullName evidence="5">Secreted protein</fullName>
    </recommendedName>
</protein>
<accession>A0ABW4GVZ0</accession>
<feature type="signal peptide" evidence="2">
    <location>
        <begin position="1"/>
        <end position="25"/>
    </location>
</feature>
<feature type="chain" id="PRO_5045929575" description="Secreted protein" evidence="2">
    <location>
        <begin position="26"/>
        <end position="82"/>
    </location>
</feature>
<evidence type="ECO:0000313" key="3">
    <source>
        <dbReference type="EMBL" id="MFD1546715.1"/>
    </source>
</evidence>
<feature type="compositionally biased region" description="Low complexity" evidence="1">
    <location>
        <begin position="52"/>
        <end position="82"/>
    </location>
</feature>
<evidence type="ECO:0000256" key="2">
    <source>
        <dbReference type="SAM" id="SignalP"/>
    </source>
</evidence>
<feature type="compositionally biased region" description="Polar residues" evidence="1">
    <location>
        <begin position="30"/>
        <end position="50"/>
    </location>
</feature>
<sequence length="82" mass="8018">MIKKLCTTGIVVAAGTVLMAAPAQADTDNRSSNSASTQSGNIFGNLQVRNAGSGSSTNVTNVNGNAATATGRSGVGVSTTTD</sequence>
<evidence type="ECO:0000256" key="1">
    <source>
        <dbReference type="SAM" id="MobiDB-lite"/>
    </source>
</evidence>
<name>A0ABW4GVZ0_9ACTN</name>
<dbReference type="RefSeq" id="WP_219538663.1">
    <property type="nucleotide sequence ID" value="NZ_JAHKRM010000049.1"/>
</dbReference>
<keyword evidence="4" id="KW-1185">Reference proteome</keyword>
<comment type="caution">
    <text evidence="3">The sequence shown here is derived from an EMBL/GenBank/DDBJ whole genome shotgun (WGS) entry which is preliminary data.</text>
</comment>
<evidence type="ECO:0008006" key="5">
    <source>
        <dbReference type="Google" id="ProtNLM"/>
    </source>
</evidence>
<organism evidence="3 4">
    <name type="scientific">Nonomuraea guangzhouensis</name>
    <dbReference type="NCBI Taxonomy" id="1291555"/>
    <lineage>
        <taxon>Bacteria</taxon>
        <taxon>Bacillati</taxon>
        <taxon>Actinomycetota</taxon>
        <taxon>Actinomycetes</taxon>
        <taxon>Streptosporangiales</taxon>
        <taxon>Streptosporangiaceae</taxon>
        <taxon>Nonomuraea</taxon>
    </lineage>
</organism>
<dbReference type="Proteomes" id="UP001597097">
    <property type="component" value="Unassembled WGS sequence"/>
</dbReference>
<keyword evidence="2" id="KW-0732">Signal</keyword>
<evidence type="ECO:0000313" key="4">
    <source>
        <dbReference type="Proteomes" id="UP001597097"/>
    </source>
</evidence>
<reference evidence="4" key="1">
    <citation type="journal article" date="2019" name="Int. J. Syst. Evol. Microbiol.">
        <title>The Global Catalogue of Microorganisms (GCM) 10K type strain sequencing project: providing services to taxonomists for standard genome sequencing and annotation.</title>
        <authorList>
            <consortium name="The Broad Institute Genomics Platform"/>
            <consortium name="The Broad Institute Genome Sequencing Center for Infectious Disease"/>
            <person name="Wu L."/>
            <person name="Ma J."/>
        </authorList>
    </citation>
    <scope>NUCLEOTIDE SEQUENCE [LARGE SCALE GENOMIC DNA]</scope>
    <source>
        <strain evidence="4">CGMCC 1.15399</strain>
    </source>
</reference>
<feature type="region of interest" description="Disordered" evidence="1">
    <location>
        <begin position="22"/>
        <end position="82"/>
    </location>
</feature>
<gene>
    <name evidence="3" type="ORF">ACFSJ0_57430</name>
</gene>